<feature type="transmembrane region" description="Helical" evidence="1">
    <location>
        <begin position="43"/>
        <end position="65"/>
    </location>
</feature>
<name>A0ABR9QSQ1_9ACTN</name>
<sequence length="131" mass="14276">MSEGFGNGVRRRASAGIFAALHVLLLVYSLSGIFSKLASSQPFLSFEFVALYGCMLLVLFVYAIAWQQIIKRLPLSVAFANKAVTVVWGIVWGFMFFHEQVTASMVVGAAIVMAGVVLYSTDGDEKDGEEK</sequence>
<dbReference type="Gene3D" id="1.10.3730.20">
    <property type="match status" value="1"/>
</dbReference>
<protein>
    <submittedName>
        <fullName evidence="2">Transporter</fullName>
    </submittedName>
</protein>
<organism evidence="2 3">
    <name type="scientific">Thermophilibacter gallinarum</name>
    <dbReference type="NCBI Taxonomy" id="2779357"/>
    <lineage>
        <taxon>Bacteria</taxon>
        <taxon>Bacillati</taxon>
        <taxon>Actinomycetota</taxon>
        <taxon>Coriobacteriia</taxon>
        <taxon>Coriobacteriales</taxon>
        <taxon>Atopobiaceae</taxon>
        <taxon>Thermophilibacter</taxon>
    </lineage>
</organism>
<reference evidence="2 3" key="1">
    <citation type="submission" date="2020-10" db="EMBL/GenBank/DDBJ databases">
        <title>ChiBAC.</title>
        <authorList>
            <person name="Zenner C."/>
            <person name="Hitch T.C.A."/>
            <person name="Clavel T."/>
        </authorList>
    </citation>
    <scope>NUCLEOTIDE SEQUENCE [LARGE SCALE GENOMIC DNA]</scope>
    <source>
        <strain evidence="2 3">DSM 107455</strain>
    </source>
</reference>
<keyword evidence="1" id="KW-1133">Transmembrane helix</keyword>
<evidence type="ECO:0000313" key="2">
    <source>
        <dbReference type="EMBL" id="MBE5024004.1"/>
    </source>
</evidence>
<feature type="transmembrane region" description="Helical" evidence="1">
    <location>
        <begin position="103"/>
        <end position="121"/>
    </location>
</feature>
<dbReference type="Proteomes" id="UP001194273">
    <property type="component" value="Unassembled WGS sequence"/>
</dbReference>
<evidence type="ECO:0000313" key="3">
    <source>
        <dbReference type="Proteomes" id="UP001194273"/>
    </source>
</evidence>
<dbReference type="EMBL" id="JADCJZ010000001">
    <property type="protein sequence ID" value="MBE5024004.1"/>
    <property type="molecule type" value="Genomic_DNA"/>
</dbReference>
<feature type="transmembrane region" description="Helical" evidence="1">
    <location>
        <begin position="77"/>
        <end position="97"/>
    </location>
</feature>
<comment type="caution">
    <text evidence="2">The sequence shown here is derived from an EMBL/GenBank/DDBJ whole genome shotgun (WGS) entry which is preliminary data.</text>
</comment>
<dbReference type="SUPFAM" id="SSF103481">
    <property type="entry name" value="Multidrug resistance efflux transporter EmrE"/>
    <property type="match status" value="1"/>
</dbReference>
<keyword evidence="1" id="KW-0812">Transmembrane</keyword>
<accession>A0ABR9QSQ1</accession>
<dbReference type="RefSeq" id="WP_193529401.1">
    <property type="nucleotide sequence ID" value="NZ_JADCJZ010000001.1"/>
</dbReference>
<dbReference type="InterPro" id="IPR037185">
    <property type="entry name" value="EmrE-like"/>
</dbReference>
<keyword evidence="3" id="KW-1185">Reference proteome</keyword>
<proteinExistence type="predicted"/>
<keyword evidence="1" id="KW-0472">Membrane</keyword>
<gene>
    <name evidence="2" type="ORF">INF26_03950</name>
</gene>
<evidence type="ECO:0000256" key="1">
    <source>
        <dbReference type="SAM" id="Phobius"/>
    </source>
</evidence>
<feature type="transmembrane region" description="Helical" evidence="1">
    <location>
        <begin position="12"/>
        <end position="31"/>
    </location>
</feature>